<organism evidence="1 2">
    <name type="scientific">Aspergillus thermomutatus</name>
    <name type="common">Neosartorya pseudofischeri</name>
    <dbReference type="NCBI Taxonomy" id="41047"/>
    <lineage>
        <taxon>Eukaryota</taxon>
        <taxon>Fungi</taxon>
        <taxon>Dikarya</taxon>
        <taxon>Ascomycota</taxon>
        <taxon>Pezizomycotina</taxon>
        <taxon>Eurotiomycetes</taxon>
        <taxon>Eurotiomycetidae</taxon>
        <taxon>Eurotiales</taxon>
        <taxon>Aspergillaceae</taxon>
        <taxon>Aspergillus</taxon>
        <taxon>Aspergillus subgen. Fumigati</taxon>
    </lineage>
</organism>
<protein>
    <submittedName>
        <fullName evidence="1">Uncharacterized protein</fullName>
    </submittedName>
</protein>
<dbReference type="GeneID" id="38124835"/>
<proteinExistence type="predicted"/>
<dbReference type="VEuPathDB" id="FungiDB:CDV56_102861"/>
<evidence type="ECO:0000313" key="2">
    <source>
        <dbReference type="Proteomes" id="UP000215305"/>
    </source>
</evidence>
<dbReference type="RefSeq" id="XP_026618044.1">
    <property type="nucleotide sequence ID" value="XM_026756480.1"/>
</dbReference>
<dbReference type="EMBL" id="NKHU02000014">
    <property type="protein sequence ID" value="RHZ65944.1"/>
    <property type="molecule type" value="Genomic_DNA"/>
</dbReference>
<gene>
    <name evidence="1" type="ORF">CDV56_102861</name>
</gene>
<comment type="caution">
    <text evidence="1">The sequence shown here is derived from an EMBL/GenBank/DDBJ whole genome shotgun (WGS) entry which is preliminary data.</text>
</comment>
<accession>A0A397HXM3</accession>
<reference evidence="1" key="1">
    <citation type="submission" date="2018-08" db="EMBL/GenBank/DDBJ databases">
        <title>Draft genome sequence of azole-resistant Aspergillus thermomutatus (Neosartorya pseudofischeri) strain HMR AF 39, isolated from a human nasal aspirate.</title>
        <authorList>
            <person name="Parent-Michaud M."/>
            <person name="Dufresne P.J."/>
            <person name="Fournier E."/>
            <person name="Martineau C."/>
            <person name="Moreira S."/>
            <person name="Perkins V."/>
            <person name="De Repentigny L."/>
            <person name="Dufresne S.F."/>
        </authorList>
    </citation>
    <scope>NUCLEOTIDE SEQUENCE [LARGE SCALE GENOMIC DNA]</scope>
    <source>
        <strain evidence="1">HMR AF 39</strain>
    </source>
</reference>
<sequence length="98" mass="10656">MTPSSSQANPSHINSRVGVRMLHQAHEVNPNLSSPTSQFDQILITDVDIVKVSRTGIHKSFITDVGFNVSGNRVPMSLIINIDIIDVSDKSMISSPTL</sequence>
<dbReference type="Proteomes" id="UP000215305">
    <property type="component" value="Unassembled WGS sequence"/>
</dbReference>
<evidence type="ECO:0000313" key="1">
    <source>
        <dbReference type="EMBL" id="RHZ65944.1"/>
    </source>
</evidence>
<dbReference type="AlphaFoldDB" id="A0A397HXM3"/>
<keyword evidence="2" id="KW-1185">Reference proteome</keyword>
<name>A0A397HXM3_ASPTH</name>